<evidence type="ECO:0000313" key="3">
    <source>
        <dbReference type="Proteomes" id="UP001165135"/>
    </source>
</evidence>
<comment type="caution">
    <text evidence="2">The sequence shown here is derived from an EMBL/GenBank/DDBJ whole genome shotgun (WGS) entry which is preliminary data.</text>
</comment>
<dbReference type="AlphaFoldDB" id="A0A9W6VTP0"/>
<organism evidence="2 3">
    <name type="scientific">Actinoallomurus iriomotensis</name>
    <dbReference type="NCBI Taxonomy" id="478107"/>
    <lineage>
        <taxon>Bacteria</taxon>
        <taxon>Bacillati</taxon>
        <taxon>Actinomycetota</taxon>
        <taxon>Actinomycetes</taxon>
        <taxon>Streptosporangiales</taxon>
        <taxon>Thermomonosporaceae</taxon>
        <taxon>Actinoallomurus</taxon>
    </lineage>
</organism>
<proteinExistence type="predicted"/>
<gene>
    <name evidence="2" type="ORF">Airi01_075960</name>
</gene>
<evidence type="ECO:0000259" key="1">
    <source>
        <dbReference type="Pfam" id="PF19631"/>
    </source>
</evidence>
<dbReference type="InterPro" id="IPR045608">
    <property type="entry name" value="Trypco2"/>
</dbReference>
<protein>
    <recommendedName>
        <fullName evidence="1">Trypsin-co-occurring domain-containing protein</fullName>
    </recommendedName>
</protein>
<sequence>MSDGDWLDLADVVHALRRELAQATAEGSEAEVRFELGPVELEFLVDVKKDGGAEAGVRFGVVSFGAKGTVTSGSTHRLKLLLTPKDGYGRAPYVTGQGTHVPDR</sequence>
<dbReference type="EMBL" id="BSTJ01000011">
    <property type="protein sequence ID" value="GLY79329.1"/>
    <property type="molecule type" value="Genomic_DNA"/>
</dbReference>
<name>A0A9W6VTP0_9ACTN</name>
<dbReference type="Pfam" id="PF19631">
    <property type="entry name" value="Trypco2"/>
    <property type="match status" value="1"/>
</dbReference>
<reference evidence="2" key="1">
    <citation type="submission" date="2023-03" db="EMBL/GenBank/DDBJ databases">
        <title>Actinoallomurus iriomotensis NBRC 103681.</title>
        <authorList>
            <person name="Ichikawa N."/>
            <person name="Sato H."/>
            <person name="Tonouchi N."/>
        </authorList>
    </citation>
    <scope>NUCLEOTIDE SEQUENCE</scope>
    <source>
        <strain evidence="2">NBRC 103681</strain>
    </source>
</reference>
<evidence type="ECO:0000313" key="2">
    <source>
        <dbReference type="EMBL" id="GLY79329.1"/>
    </source>
</evidence>
<dbReference type="Proteomes" id="UP001165135">
    <property type="component" value="Unassembled WGS sequence"/>
</dbReference>
<accession>A0A9W6VTP0</accession>
<dbReference type="RefSeq" id="WP_285630612.1">
    <property type="nucleotide sequence ID" value="NZ_BSTJ01000011.1"/>
</dbReference>
<feature type="domain" description="Trypsin-co-occurring" evidence="1">
    <location>
        <begin position="8"/>
        <end position="84"/>
    </location>
</feature>